<keyword evidence="2" id="KW-0804">Transcription</keyword>
<keyword evidence="4" id="KW-1133">Transmembrane helix</keyword>
<evidence type="ECO:0000256" key="4">
    <source>
        <dbReference type="SAM" id="Phobius"/>
    </source>
</evidence>
<dbReference type="RefSeq" id="WP_114023767.1">
    <property type="nucleotide sequence ID" value="NZ_QOIN01000048.1"/>
</dbReference>
<keyword evidence="7" id="KW-1185">Reference proteome</keyword>
<evidence type="ECO:0000256" key="3">
    <source>
        <dbReference type="SAM" id="MobiDB-lite"/>
    </source>
</evidence>
<feature type="region of interest" description="Disordered" evidence="3">
    <location>
        <begin position="72"/>
        <end position="98"/>
    </location>
</feature>
<evidence type="ECO:0000256" key="1">
    <source>
        <dbReference type="ARBA" id="ARBA00023015"/>
    </source>
</evidence>
<evidence type="ECO:0000313" key="6">
    <source>
        <dbReference type="EMBL" id="RCG19500.1"/>
    </source>
</evidence>
<organism evidence="6 7">
    <name type="scientific">Streptomyces diacarni</name>
    <dbReference type="NCBI Taxonomy" id="2800381"/>
    <lineage>
        <taxon>Bacteria</taxon>
        <taxon>Bacillati</taxon>
        <taxon>Actinomycetota</taxon>
        <taxon>Actinomycetes</taxon>
        <taxon>Kitasatosporales</taxon>
        <taxon>Streptomycetaceae</taxon>
        <taxon>Streptomyces</taxon>
    </lineage>
</organism>
<feature type="compositionally biased region" description="Low complexity" evidence="3">
    <location>
        <begin position="244"/>
        <end position="265"/>
    </location>
</feature>
<dbReference type="Gene3D" id="1.10.10.1320">
    <property type="entry name" value="Anti-sigma factor, zinc-finger domain"/>
    <property type="match status" value="1"/>
</dbReference>
<keyword evidence="1" id="KW-0805">Transcription regulation</keyword>
<proteinExistence type="predicted"/>
<keyword evidence="4" id="KW-0812">Transmembrane</keyword>
<dbReference type="Proteomes" id="UP000252914">
    <property type="component" value="Unassembled WGS sequence"/>
</dbReference>
<gene>
    <name evidence="6" type="ORF">DTL70_22245</name>
</gene>
<feature type="transmembrane region" description="Helical" evidence="4">
    <location>
        <begin position="175"/>
        <end position="195"/>
    </location>
</feature>
<accession>A0A367EQN2</accession>
<reference evidence="6 7" key="1">
    <citation type="submission" date="2018-06" db="EMBL/GenBank/DDBJ databases">
        <title>Streptomyces reniochalinae sp. nov. and Streptomyces diacarnus sp. nov. from marine sponges.</title>
        <authorList>
            <person name="Li L."/>
        </authorList>
    </citation>
    <scope>NUCLEOTIDE SEQUENCE [LARGE SCALE GENOMIC DNA]</scope>
    <source>
        <strain evidence="6 7">LHW51701</strain>
    </source>
</reference>
<dbReference type="Pfam" id="PF13490">
    <property type="entry name" value="zf-HC2"/>
    <property type="match status" value="1"/>
</dbReference>
<dbReference type="InterPro" id="IPR041916">
    <property type="entry name" value="Anti_sigma_zinc_sf"/>
</dbReference>
<feature type="region of interest" description="Disordered" evidence="3">
    <location>
        <begin position="281"/>
        <end position="377"/>
    </location>
</feature>
<evidence type="ECO:0000259" key="5">
    <source>
        <dbReference type="Pfam" id="PF13490"/>
    </source>
</evidence>
<protein>
    <submittedName>
        <fullName evidence="6">Zf-HC2 domain-containing protein</fullName>
    </submittedName>
</protein>
<feature type="region of interest" description="Disordered" evidence="3">
    <location>
        <begin position="126"/>
        <end position="171"/>
    </location>
</feature>
<feature type="region of interest" description="Disordered" evidence="3">
    <location>
        <begin position="201"/>
        <end position="265"/>
    </location>
</feature>
<feature type="domain" description="Putative zinc-finger" evidence="5">
    <location>
        <begin position="10"/>
        <end position="38"/>
    </location>
</feature>
<name>A0A367EQN2_9ACTN</name>
<evidence type="ECO:0000313" key="7">
    <source>
        <dbReference type="Proteomes" id="UP000252914"/>
    </source>
</evidence>
<keyword evidence="4" id="KW-0472">Membrane</keyword>
<feature type="compositionally biased region" description="Low complexity" evidence="3">
    <location>
        <begin position="357"/>
        <end position="377"/>
    </location>
</feature>
<dbReference type="AlphaFoldDB" id="A0A367EQN2"/>
<dbReference type="EMBL" id="QOIN01000048">
    <property type="protein sequence ID" value="RCG19500.1"/>
    <property type="molecule type" value="Genomic_DNA"/>
</dbReference>
<sequence length="377" mass="37765">MTPAEHHLGDRLAALVDGELGHDARERVLAHLATCEGCKAEADAQRRLKNVFSAAAPPPPSEGFLARLQGLPASDVLGPQGPDDFGPGPGGPGASPVERGELGALAVAGLSGGSERSPWAFEYLPVSGAGGRGPLTPQRGFRIHETPRVDRPERLGTTERERAERERSASRGRRFAFAAAGAFSLAALAFGGTLASGATGGGTGAGGDSPSANSVRSTGSTGSGGGLRDTRRRGGEPRSGALSARTAPGPTFAPATARGAAAPSARLTAPVSLLQRSASAQLSPLSALHPRRLSPSMDLAGWSKQDSPAEALRALSGEGKSSSKAPEGSPPARGAGQAQRAAGQDDPTVLRSLPGRAPLATGADPAPATAAGTPAGR</sequence>
<comment type="caution">
    <text evidence="6">The sequence shown here is derived from an EMBL/GenBank/DDBJ whole genome shotgun (WGS) entry which is preliminary data.</text>
</comment>
<feature type="compositionally biased region" description="Basic and acidic residues" evidence="3">
    <location>
        <begin position="142"/>
        <end position="169"/>
    </location>
</feature>
<evidence type="ECO:0000256" key="2">
    <source>
        <dbReference type="ARBA" id="ARBA00023163"/>
    </source>
</evidence>
<dbReference type="InterPro" id="IPR027383">
    <property type="entry name" value="Znf_put"/>
</dbReference>
<feature type="compositionally biased region" description="Low complexity" evidence="3">
    <location>
        <begin position="332"/>
        <end position="344"/>
    </location>
</feature>